<keyword evidence="1" id="KW-0732">Signal</keyword>
<evidence type="ECO:0008006" key="4">
    <source>
        <dbReference type="Google" id="ProtNLM"/>
    </source>
</evidence>
<sequence length="182" mass="19708">MRRARYRRLLRGLGGLCLTLVALAGCGGSNGDASSSPVRLILRTTTVDQRLSPQVSSGTFDSLPRQIPRGDVGFVESVQITITGPDIPGSVETLPVEEDQQERFEGRFTQTVPAGDDRRIRVAAFNKNGIAIFRGETTVDLGQQVDGCEAFNSPDANSICEVTISLARLAVWGNFKWGDPTR</sequence>
<organism evidence="2 3">
    <name type="scientific">Candidatus Entotheonella gemina</name>
    <dbReference type="NCBI Taxonomy" id="1429439"/>
    <lineage>
        <taxon>Bacteria</taxon>
        <taxon>Pseudomonadati</taxon>
        <taxon>Nitrospinota/Tectimicrobiota group</taxon>
        <taxon>Candidatus Tectimicrobiota</taxon>
        <taxon>Candidatus Entotheonellia</taxon>
        <taxon>Candidatus Entotheonellales</taxon>
        <taxon>Candidatus Entotheonellaceae</taxon>
        <taxon>Candidatus Entotheonella</taxon>
    </lineage>
</organism>
<dbReference type="HOGENOM" id="CLU_1479485_0_0_7"/>
<proteinExistence type="predicted"/>
<dbReference type="PROSITE" id="PS51257">
    <property type="entry name" value="PROKAR_LIPOPROTEIN"/>
    <property type="match status" value="1"/>
</dbReference>
<dbReference type="Proteomes" id="UP000019140">
    <property type="component" value="Unassembled WGS sequence"/>
</dbReference>
<evidence type="ECO:0000313" key="2">
    <source>
        <dbReference type="EMBL" id="ETX08412.1"/>
    </source>
</evidence>
<name>W4MFJ0_9BACT</name>
<feature type="signal peptide" evidence="1">
    <location>
        <begin position="1"/>
        <end position="24"/>
    </location>
</feature>
<comment type="caution">
    <text evidence="2">The sequence shown here is derived from an EMBL/GenBank/DDBJ whole genome shotgun (WGS) entry which is preliminary data.</text>
</comment>
<dbReference type="AlphaFoldDB" id="W4MFJ0"/>
<keyword evidence="3" id="KW-1185">Reference proteome</keyword>
<gene>
    <name evidence="2" type="ORF">ETSY2_05580</name>
</gene>
<evidence type="ECO:0000313" key="3">
    <source>
        <dbReference type="Proteomes" id="UP000019140"/>
    </source>
</evidence>
<feature type="chain" id="PRO_5004846465" description="Lipoprotein" evidence="1">
    <location>
        <begin position="25"/>
        <end position="182"/>
    </location>
</feature>
<reference evidence="2 3" key="1">
    <citation type="journal article" date="2014" name="Nature">
        <title>An environmental bacterial taxon with a large and distinct metabolic repertoire.</title>
        <authorList>
            <person name="Wilson M.C."/>
            <person name="Mori T."/>
            <person name="Ruckert C."/>
            <person name="Uria A.R."/>
            <person name="Helf M.J."/>
            <person name="Takada K."/>
            <person name="Gernert C."/>
            <person name="Steffens U.A."/>
            <person name="Heycke N."/>
            <person name="Schmitt S."/>
            <person name="Rinke C."/>
            <person name="Helfrich E.J."/>
            <person name="Brachmann A.O."/>
            <person name="Gurgui C."/>
            <person name="Wakimoto T."/>
            <person name="Kracht M."/>
            <person name="Crusemann M."/>
            <person name="Hentschel U."/>
            <person name="Abe I."/>
            <person name="Matsunaga S."/>
            <person name="Kalinowski J."/>
            <person name="Takeyama H."/>
            <person name="Piel J."/>
        </authorList>
    </citation>
    <scope>NUCLEOTIDE SEQUENCE [LARGE SCALE GENOMIC DNA]</scope>
    <source>
        <strain evidence="3">TSY2</strain>
    </source>
</reference>
<dbReference type="EMBL" id="AZHX01000231">
    <property type="protein sequence ID" value="ETX08412.1"/>
    <property type="molecule type" value="Genomic_DNA"/>
</dbReference>
<protein>
    <recommendedName>
        <fullName evidence="4">Lipoprotein</fullName>
    </recommendedName>
</protein>
<evidence type="ECO:0000256" key="1">
    <source>
        <dbReference type="SAM" id="SignalP"/>
    </source>
</evidence>
<accession>W4MFJ0</accession>